<accession>A0ACC3AGF1</accession>
<reference evidence="1" key="1">
    <citation type="submission" date="2022-10" db="EMBL/GenBank/DDBJ databases">
        <title>Culturing micro-colonial fungi from biological soil crusts in the Mojave desert and describing Neophaeococcomyces mojavensis, and introducing the new genera and species Taxawa tesnikishii.</title>
        <authorList>
            <person name="Kurbessoian T."/>
            <person name="Stajich J.E."/>
        </authorList>
    </citation>
    <scope>NUCLEOTIDE SEQUENCE</scope>
    <source>
        <strain evidence="1">JES_112</strain>
    </source>
</reference>
<protein>
    <submittedName>
        <fullName evidence="1">Uncharacterized protein</fullName>
    </submittedName>
</protein>
<name>A0ACC3AGF1_9EURO</name>
<keyword evidence="2" id="KW-1185">Reference proteome</keyword>
<dbReference type="EMBL" id="JAPDRQ010000023">
    <property type="protein sequence ID" value="KAJ9661439.1"/>
    <property type="molecule type" value="Genomic_DNA"/>
</dbReference>
<comment type="caution">
    <text evidence="1">The sequence shown here is derived from an EMBL/GenBank/DDBJ whole genome shotgun (WGS) entry which is preliminary data.</text>
</comment>
<evidence type="ECO:0000313" key="2">
    <source>
        <dbReference type="Proteomes" id="UP001172386"/>
    </source>
</evidence>
<sequence>MQGSYRTEETDVTFGQRPSRSRTSTTTELSQPEKLETESNYVCCKPPLRVVLGTASVGSEKSPLAKFTTVDSVAKFTSTFQARGYNDIDTARAYPVGRAGTCEQMLGAKELRLQTWANISTKVSSFMPGSHRINNINRSIENSLRALGAEDGVDIMYLHAPDRATPFSQTCEAMHKAWLEGKFQRFGLSNFAAEEVEEIMETCWRGGYNPPTVYQGQYNPICRSAEGNLFRVLRQHSIAFYAYSPSACGFFSNKVTRATAKDSDSRWNIASPLGAKYAGDYFHNPLFAAAETIRMQAQKHGISGHAAALRWTTWHSQLDATYGDAIIVGASRIEQLEENLEILEQGPMPEGLIKIMNKLWDRAVCATESISPQIPASLGRCQFSMASRTTCRSK</sequence>
<organism evidence="1 2">
    <name type="scientific">Neophaeococcomyces mojaviensis</name>
    <dbReference type="NCBI Taxonomy" id="3383035"/>
    <lineage>
        <taxon>Eukaryota</taxon>
        <taxon>Fungi</taxon>
        <taxon>Dikarya</taxon>
        <taxon>Ascomycota</taxon>
        <taxon>Pezizomycotina</taxon>
        <taxon>Eurotiomycetes</taxon>
        <taxon>Chaetothyriomycetidae</taxon>
        <taxon>Chaetothyriales</taxon>
        <taxon>Chaetothyriales incertae sedis</taxon>
        <taxon>Neophaeococcomyces</taxon>
    </lineage>
</organism>
<proteinExistence type="predicted"/>
<dbReference type="Proteomes" id="UP001172386">
    <property type="component" value="Unassembled WGS sequence"/>
</dbReference>
<gene>
    <name evidence="1" type="ORF">H2198_002007</name>
</gene>
<evidence type="ECO:0000313" key="1">
    <source>
        <dbReference type="EMBL" id="KAJ9661439.1"/>
    </source>
</evidence>